<dbReference type="SUPFAM" id="SSF51206">
    <property type="entry name" value="cAMP-binding domain-like"/>
    <property type="match status" value="2"/>
</dbReference>
<dbReference type="PANTHER" id="PTHR24353">
    <property type="entry name" value="CYCLIC NUCLEOTIDE-DEPENDENT PROTEIN KINASE"/>
    <property type="match status" value="1"/>
</dbReference>
<dbReference type="Pfam" id="PF00027">
    <property type="entry name" value="cNMP_binding"/>
    <property type="match status" value="2"/>
</dbReference>
<dbReference type="Proteomes" id="UP000002358">
    <property type="component" value="Unassembled WGS sequence"/>
</dbReference>
<dbReference type="InterPro" id="IPR000961">
    <property type="entry name" value="AGC-kinase_C"/>
</dbReference>
<dbReference type="InterPro" id="IPR008271">
    <property type="entry name" value="Ser/Thr_kinase_AS"/>
</dbReference>
<evidence type="ECO:0000256" key="10">
    <source>
        <dbReference type="ARBA" id="ARBA00047298"/>
    </source>
</evidence>
<dbReference type="RefSeq" id="XP_031781156.1">
    <property type="nucleotide sequence ID" value="XM_031925296.2"/>
</dbReference>
<dbReference type="EnsemblMetazoa" id="XM_031925296">
    <property type="protein sequence ID" value="XP_031781156"/>
    <property type="gene ID" value="LOC100114234"/>
</dbReference>
<comment type="catalytic activity">
    <reaction evidence="11">
        <text>L-seryl-[protein] + ATP = O-phospho-L-seryl-[protein] + ADP + H(+)</text>
        <dbReference type="Rhea" id="RHEA:17989"/>
        <dbReference type="Rhea" id="RHEA-COMP:9863"/>
        <dbReference type="Rhea" id="RHEA-COMP:11604"/>
        <dbReference type="ChEBI" id="CHEBI:15378"/>
        <dbReference type="ChEBI" id="CHEBI:29999"/>
        <dbReference type="ChEBI" id="CHEBI:30616"/>
        <dbReference type="ChEBI" id="CHEBI:83421"/>
        <dbReference type="ChEBI" id="CHEBI:456216"/>
        <dbReference type="EC" id="2.7.11.12"/>
    </reaction>
</comment>
<keyword evidence="5" id="KW-0808">Transferase</keyword>
<dbReference type="GO" id="GO:0030553">
    <property type="term" value="F:cGMP binding"/>
    <property type="evidence" value="ECO:0007669"/>
    <property type="project" value="UniProtKB-KW"/>
</dbReference>
<dbReference type="GeneID" id="100114234"/>
<evidence type="ECO:0000259" key="16">
    <source>
        <dbReference type="PROSITE" id="PS51285"/>
    </source>
</evidence>
<keyword evidence="4" id="KW-0140">cGMP</keyword>
<evidence type="ECO:0000256" key="11">
    <source>
        <dbReference type="ARBA" id="ARBA00047462"/>
    </source>
</evidence>
<dbReference type="EC" id="2.7.11.12" evidence="2"/>
<dbReference type="Pfam" id="PF00069">
    <property type="entry name" value="Pkinase"/>
    <property type="match status" value="1"/>
</dbReference>
<evidence type="ECO:0000256" key="6">
    <source>
        <dbReference type="ARBA" id="ARBA00022741"/>
    </source>
</evidence>
<dbReference type="InterPro" id="IPR014710">
    <property type="entry name" value="RmlC-like_jellyroll"/>
</dbReference>
<dbReference type="GO" id="GO:0005524">
    <property type="term" value="F:ATP binding"/>
    <property type="evidence" value="ECO:0007669"/>
    <property type="project" value="UniProtKB-KW"/>
</dbReference>
<dbReference type="SMART" id="SM00220">
    <property type="entry name" value="S_TKc"/>
    <property type="match status" value="1"/>
</dbReference>
<evidence type="ECO:0000256" key="5">
    <source>
        <dbReference type="ARBA" id="ARBA00022679"/>
    </source>
</evidence>
<keyword evidence="8" id="KW-0067">ATP-binding</keyword>
<evidence type="ECO:0000256" key="1">
    <source>
        <dbReference type="ARBA" id="ARBA00006352"/>
    </source>
</evidence>
<keyword evidence="18" id="KW-1185">Reference proteome</keyword>
<dbReference type="SUPFAM" id="SSF56112">
    <property type="entry name" value="Protein kinase-like (PK-like)"/>
    <property type="match status" value="1"/>
</dbReference>
<proteinExistence type="inferred from homology"/>
<protein>
    <recommendedName>
        <fullName evidence="2">cGMP-dependent protein kinase</fullName>
        <ecNumber evidence="2">2.7.11.12</ecNumber>
    </recommendedName>
</protein>
<evidence type="ECO:0000256" key="8">
    <source>
        <dbReference type="ARBA" id="ARBA00022840"/>
    </source>
</evidence>
<comment type="similarity">
    <text evidence="1">Belongs to the protein kinase superfamily. AGC Ser/Thr protein kinase family. cGMP subfamily.</text>
</comment>
<feature type="active site" description="Proton acceptor" evidence="12">
    <location>
        <position position="426"/>
    </location>
</feature>
<dbReference type="InterPro" id="IPR018488">
    <property type="entry name" value="cNMP-bd_CS"/>
</dbReference>
<evidence type="ECO:0000259" key="15">
    <source>
        <dbReference type="PROSITE" id="PS50042"/>
    </source>
</evidence>
<accession>A0A7M7Q6K0</accession>
<dbReference type="PANTHER" id="PTHR24353:SF144">
    <property type="match status" value="1"/>
</dbReference>
<dbReference type="PROSITE" id="PS00108">
    <property type="entry name" value="PROTEIN_KINASE_ST"/>
    <property type="match status" value="1"/>
</dbReference>
<evidence type="ECO:0000313" key="17">
    <source>
        <dbReference type="EnsemblMetazoa" id="XP_031781156"/>
    </source>
</evidence>
<dbReference type="Gene3D" id="2.60.120.10">
    <property type="entry name" value="Jelly Rolls"/>
    <property type="match status" value="2"/>
</dbReference>
<dbReference type="PROSITE" id="PS50011">
    <property type="entry name" value="PROTEIN_KINASE_DOM"/>
    <property type="match status" value="1"/>
</dbReference>
<evidence type="ECO:0000256" key="3">
    <source>
        <dbReference type="ARBA" id="ARBA00022527"/>
    </source>
</evidence>
<feature type="domain" description="Cyclic nucleotide-binding" evidence="15">
    <location>
        <begin position="139"/>
        <end position="260"/>
    </location>
</feature>
<evidence type="ECO:0000259" key="14">
    <source>
        <dbReference type="PROSITE" id="PS50011"/>
    </source>
</evidence>
<dbReference type="PRINTS" id="PR00104">
    <property type="entry name" value="CGMPKINASE"/>
</dbReference>
<dbReference type="SMR" id="A0A7M7Q6K0"/>
<evidence type="ECO:0000256" key="12">
    <source>
        <dbReference type="PIRSR" id="PIRSR000559-1"/>
    </source>
</evidence>
<dbReference type="GO" id="GO:0004692">
    <property type="term" value="F:cGMP-dependent protein kinase activity"/>
    <property type="evidence" value="ECO:0007669"/>
    <property type="project" value="UniProtKB-EC"/>
</dbReference>
<evidence type="ECO:0000256" key="9">
    <source>
        <dbReference type="ARBA" id="ARBA00022992"/>
    </source>
</evidence>
<dbReference type="InterPro" id="IPR000719">
    <property type="entry name" value="Prot_kinase_dom"/>
</dbReference>
<feature type="compositionally biased region" description="Basic and acidic residues" evidence="13">
    <location>
        <begin position="588"/>
        <end position="600"/>
    </location>
</feature>
<dbReference type="SMART" id="SM00133">
    <property type="entry name" value="S_TK_X"/>
    <property type="match status" value="1"/>
</dbReference>
<dbReference type="PIRSF" id="PIRSF000559">
    <property type="entry name" value="cGMP-dep_kinase"/>
    <property type="match status" value="1"/>
</dbReference>
<dbReference type="Gene3D" id="1.10.510.10">
    <property type="entry name" value="Transferase(Phosphotransferase) domain 1"/>
    <property type="match status" value="1"/>
</dbReference>
<evidence type="ECO:0000256" key="2">
    <source>
        <dbReference type="ARBA" id="ARBA00012428"/>
    </source>
</evidence>
<feature type="region of interest" description="Disordered" evidence="13">
    <location>
        <begin position="586"/>
        <end position="611"/>
    </location>
</feature>
<dbReference type="InterPro" id="IPR011009">
    <property type="entry name" value="Kinase-like_dom_sf"/>
</dbReference>
<feature type="domain" description="AGC-kinase C-terminal" evidence="16">
    <location>
        <begin position="561"/>
        <end position="611"/>
    </location>
</feature>
<keyword evidence="9" id="KW-0142">cGMP-binding</keyword>
<dbReference type="FunFam" id="1.10.510.10:FF:000210">
    <property type="entry name" value="Non-specific serine/threonine protein kinase"/>
    <property type="match status" value="1"/>
</dbReference>
<dbReference type="AlphaFoldDB" id="A0A7M7Q6K0"/>
<comment type="catalytic activity">
    <reaction evidence="10">
        <text>L-threonyl-[protein] + ATP = O-phospho-L-threonyl-[protein] + ADP + H(+)</text>
        <dbReference type="Rhea" id="RHEA:46608"/>
        <dbReference type="Rhea" id="RHEA-COMP:11060"/>
        <dbReference type="Rhea" id="RHEA-COMP:11605"/>
        <dbReference type="ChEBI" id="CHEBI:15378"/>
        <dbReference type="ChEBI" id="CHEBI:30013"/>
        <dbReference type="ChEBI" id="CHEBI:30616"/>
        <dbReference type="ChEBI" id="CHEBI:61977"/>
        <dbReference type="ChEBI" id="CHEBI:456216"/>
        <dbReference type="EC" id="2.7.11.12"/>
    </reaction>
</comment>
<keyword evidence="3" id="KW-0723">Serine/threonine-protein kinase</keyword>
<keyword evidence="7" id="KW-0418">Kinase</keyword>
<dbReference type="InterPro" id="IPR018490">
    <property type="entry name" value="cNMP-bd_dom_sf"/>
</dbReference>
<feature type="domain" description="Cyclic nucleotide-binding" evidence="15">
    <location>
        <begin position="266"/>
        <end position="368"/>
    </location>
</feature>
<dbReference type="PROSITE" id="PS50042">
    <property type="entry name" value="CNMP_BINDING_3"/>
    <property type="match status" value="2"/>
</dbReference>
<dbReference type="InterPro" id="IPR000595">
    <property type="entry name" value="cNMP-bd_dom"/>
</dbReference>
<name>A0A7M7Q6K0_NASVI</name>
<dbReference type="SMART" id="SM00100">
    <property type="entry name" value="cNMP"/>
    <property type="match status" value="2"/>
</dbReference>
<dbReference type="PROSITE" id="PS00888">
    <property type="entry name" value="CNMP_BINDING_1"/>
    <property type="match status" value="1"/>
</dbReference>
<evidence type="ECO:0000313" key="18">
    <source>
        <dbReference type="Proteomes" id="UP000002358"/>
    </source>
</evidence>
<evidence type="ECO:0000256" key="13">
    <source>
        <dbReference type="SAM" id="MobiDB-lite"/>
    </source>
</evidence>
<evidence type="ECO:0000256" key="7">
    <source>
        <dbReference type="ARBA" id="ARBA00022777"/>
    </source>
</evidence>
<dbReference type="CDD" id="cd00038">
    <property type="entry name" value="CAP_ED"/>
    <property type="match status" value="2"/>
</dbReference>
<feature type="domain" description="Protein kinase" evidence="14">
    <location>
        <begin position="288"/>
        <end position="560"/>
    </location>
</feature>
<sequence length="611" mass="70063">MFTCISKLNIFGHKRSVNIEKKTNDQNNSHLHGLYAIIINIKIQQWIHLMQKIICINIKSKLSKEYATAGDFDDVHNLLVVNSKDLSDSSVSSCSYEKSNHRGGIIGKTPSLQSEPIPIYHKDERSQQQIKKAIIENEFLGNLEESQINTIVSAMYPKLIKPNTLVIQEGDIGSHLYVSAVGEFDIYRGTNFQRSFGPGVAFGELALLYNTKRLRSISVSKPFTVRREGKVWILDRSIFSTIMMRSVQNKLEDNLRFLKRVSVLQKLPEPKEHVLSKISDLIKIEFYPAGAQIVRQGEKGNKFYIISGGTVRVTKDTDFGEEELVVLCKGQYFGEKALYDDSGENRRHANVIALDPVECLTLDRTLYKTYKDNKFVYFLMEVCLGGDVWTTLQRRRRFDDETSQFMIACVVEALDHLHSMNIIYRDLKPENLMLDNRGYVKLIDFGFSKRIGPSKTWTFAGTPEYVAPEIILNKGHDRAVDYWALGILTHELLIGRPPFRGPDHMTTYNKILKGIEVAGIPNNVNKSANFFIKKLLRSSPLERLGYQRNGIQDIRDHKWFSNFNWTALQRLTLPAPIVPTIRSSTDTRNFERYPPDKELPPDENSNWDIEF</sequence>
<dbReference type="PROSITE" id="PS51285">
    <property type="entry name" value="AGC_KINASE_CTER"/>
    <property type="match status" value="1"/>
</dbReference>
<dbReference type="InterPro" id="IPR002374">
    <property type="entry name" value="cGMP_dep_kinase"/>
</dbReference>
<keyword evidence="6" id="KW-0547">Nucleotide-binding</keyword>
<evidence type="ECO:0000256" key="4">
    <source>
        <dbReference type="ARBA" id="ARBA00022535"/>
    </source>
</evidence>
<reference evidence="17" key="1">
    <citation type="submission" date="2021-01" db="UniProtKB">
        <authorList>
            <consortium name="EnsemblMetazoa"/>
        </authorList>
    </citation>
    <scope>IDENTIFICATION</scope>
</reference>
<organism evidence="17 18">
    <name type="scientific">Nasonia vitripennis</name>
    <name type="common">Parasitic wasp</name>
    <dbReference type="NCBI Taxonomy" id="7425"/>
    <lineage>
        <taxon>Eukaryota</taxon>
        <taxon>Metazoa</taxon>
        <taxon>Ecdysozoa</taxon>
        <taxon>Arthropoda</taxon>
        <taxon>Hexapoda</taxon>
        <taxon>Insecta</taxon>
        <taxon>Pterygota</taxon>
        <taxon>Neoptera</taxon>
        <taxon>Endopterygota</taxon>
        <taxon>Hymenoptera</taxon>
        <taxon>Apocrita</taxon>
        <taxon>Proctotrupomorpha</taxon>
        <taxon>Chalcidoidea</taxon>
        <taxon>Pteromalidae</taxon>
        <taxon>Pteromalinae</taxon>
        <taxon>Nasonia</taxon>
    </lineage>
</organism>